<accession>A0A5C5WD35</accession>
<evidence type="ECO:0000313" key="2">
    <source>
        <dbReference type="Proteomes" id="UP000317243"/>
    </source>
</evidence>
<dbReference type="Proteomes" id="UP000317243">
    <property type="component" value="Unassembled WGS sequence"/>
</dbReference>
<dbReference type="AlphaFoldDB" id="A0A5C5WD35"/>
<sequence>MTFPFLLFHHVDSPRGRKRSKSVREQIQMLDCLNLRDLQFSTGSLSKSSAHEENLTESFSQGLYDERIVVD</sequence>
<comment type="caution">
    <text evidence="1">The sequence shown here is derived from an EMBL/GenBank/DDBJ whole genome shotgun (WGS) entry which is preliminary data.</text>
</comment>
<keyword evidence="2" id="KW-1185">Reference proteome</keyword>
<gene>
    <name evidence="1" type="ORF">KOR42_40430</name>
</gene>
<dbReference type="EMBL" id="SIHI01000021">
    <property type="protein sequence ID" value="TWT47959.1"/>
    <property type="molecule type" value="Genomic_DNA"/>
</dbReference>
<protein>
    <submittedName>
        <fullName evidence="1">Uncharacterized protein</fullName>
    </submittedName>
</protein>
<evidence type="ECO:0000313" key="1">
    <source>
        <dbReference type="EMBL" id="TWT47959.1"/>
    </source>
</evidence>
<reference evidence="1 2" key="1">
    <citation type="submission" date="2019-02" db="EMBL/GenBank/DDBJ databases">
        <title>Deep-cultivation of Planctomycetes and their phenomic and genomic characterization uncovers novel biology.</title>
        <authorList>
            <person name="Wiegand S."/>
            <person name="Jogler M."/>
            <person name="Boedeker C."/>
            <person name="Pinto D."/>
            <person name="Vollmers J."/>
            <person name="Rivas-Marin E."/>
            <person name="Kohn T."/>
            <person name="Peeters S.H."/>
            <person name="Heuer A."/>
            <person name="Rast P."/>
            <person name="Oberbeckmann S."/>
            <person name="Bunk B."/>
            <person name="Jeske O."/>
            <person name="Meyerdierks A."/>
            <person name="Storesund J.E."/>
            <person name="Kallscheuer N."/>
            <person name="Luecker S."/>
            <person name="Lage O.M."/>
            <person name="Pohl T."/>
            <person name="Merkel B.J."/>
            <person name="Hornburger P."/>
            <person name="Mueller R.-W."/>
            <person name="Bruemmer F."/>
            <person name="Labrenz M."/>
            <person name="Spormann A.M."/>
            <person name="Op Den Camp H."/>
            <person name="Overmann J."/>
            <person name="Amann R."/>
            <person name="Jetten M.S.M."/>
            <person name="Mascher T."/>
            <person name="Medema M.H."/>
            <person name="Devos D.P."/>
            <person name="Kaster A.-K."/>
            <person name="Ovreas L."/>
            <person name="Rohde M."/>
            <person name="Galperin M.Y."/>
            <person name="Jogler C."/>
        </authorList>
    </citation>
    <scope>NUCLEOTIDE SEQUENCE [LARGE SCALE GENOMIC DNA]</scope>
    <source>
        <strain evidence="1 2">KOR42</strain>
    </source>
</reference>
<proteinExistence type="predicted"/>
<name>A0A5C5WD35_9PLAN</name>
<organism evidence="1 2">
    <name type="scientific">Thalassoglobus neptunius</name>
    <dbReference type="NCBI Taxonomy" id="1938619"/>
    <lineage>
        <taxon>Bacteria</taxon>
        <taxon>Pseudomonadati</taxon>
        <taxon>Planctomycetota</taxon>
        <taxon>Planctomycetia</taxon>
        <taxon>Planctomycetales</taxon>
        <taxon>Planctomycetaceae</taxon>
        <taxon>Thalassoglobus</taxon>
    </lineage>
</organism>